<dbReference type="InterPro" id="IPR011333">
    <property type="entry name" value="SKP1/BTB/POZ_sf"/>
</dbReference>
<evidence type="ECO:0000313" key="3">
    <source>
        <dbReference type="EMBL" id="KAK8230838.1"/>
    </source>
</evidence>
<keyword evidence="1" id="KW-0732">Signal</keyword>
<sequence>MEKILSAILLAWSWLASRPGENASDGFQSKRDTDLTIRSRGEQFHVHKLIVCAQSEFFSKACGPDSLFLEAKTGVVNLDDDHPFLVKLMLVYCYTGGVDEDMLKERFEQDLGEDFPCYEDGICNAEIYAFADKYWIDGLKTAAMTRLYRYFDEESEAVLEERYWWHEHVSKIAQKVYKTTISTDRGLRDMVLNYTSTHFDKLMEVKIFKANTDKIEGFWAEFTQYQVDNKARFRECPRCGTTSMQVFRTWGPHLINPSCHTSATCDWCDVASSFEAWNQPLHEREYSESSDSE</sequence>
<feature type="domain" description="BTB" evidence="2">
    <location>
        <begin position="33"/>
        <end position="102"/>
    </location>
</feature>
<dbReference type="Pfam" id="PF00651">
    <property type="entry name" value="BTB"/>
    <property type="match status" value="1"/>
</dbReference>
<dbReference type="Proteomes" id="UP001492380">
    <property type="component" value="Unassembled WGS sequence"/>
</dbReference>
<evidence type="ECO:0000259" key="2">
    <source>
        <dbReference type="PROSITE" id="PS50097"/>
    </source>
</evidence>
<comment type="caution">
    <text evidence="3">The sequence shown here is derived from an EMBL/GenBank/DDBJ whole genome shotgun (WGS) entry which is preliminary data.</text>
</comment>
<dbReference type="CDD" id="cd18186">
    <property type="entry name" value="BTB_POZ_ZBTB_KLHL-like"/>
    <property type="match status" value="1"/>
</dbReference>
<protein>
    <recommendedName>
        <fullName evidence="2">BTB domain-containing protein</fullName>
    </recommendedName>
</protein>
<reference evidence="3 4" key="1">
    <citation type="submission" date="2024-04" db="EMBL/GenBank/DDBJ databases">
        <title>Phyllosticta paracitricarpa is synonymous to the EU quarantine fungus P. citricarpa based on phylogenomic analyses.</title>
        <authorList>
            <consortium name="Lawrence Berkeley National Laboratory"/>
            <person name="Van Ingen-Buijs V.A."/>
            <person name="Van Westerhoven A.C."/>
            <person name="Haridas S."/>
            <person name="Skiadas P."/>
            <person name="Martin F."/>
            <person name="Groenewald J.Z."/>
            <person name="Crous P.W."/>
            <person name="Seidl M.F."/>
        </authorList>
    </citation>
    <scope>NUCLEOTIDE SEQUENCE [LARGE SCALE GENOMIC DNA]</scope>
    <source>
        <strain evidence="3 4">CBS 123374</strain>
    </source>
</reference>
<evidence type="ECO:0000256" key="1">
    <source>
        <dbReference type="SAM" id="SignalP"/>
    </source>
</evidence>
<organism evidence="3 4">
    <name type="scientific">Phyllosticta capitalensis</name>
    <dbReference type="NCBI Taxonomy" id="121624"/>
    <lineage>
        <taxon>Eukaryota</taxon>
        <taxon>Fungi</taxon>
        <taxon>Dikarya</taxon>
        <taxon>Ascomycota</taxon>
        <taxon>Pezizomycotina</taxon>
        <taxon>Dothideomycetes</taxon>
        <taxon>Dothideomycetes incertae sedis</taxon>
        <taxon>Botryosphaeriales</taxon>
        <taxon>Phyllostictaceae</taxon>
        <taxon>Phyllosticta</taxon>
    </lineage>
</organism>
<dbReference type="SMART" id="SM00225">
    <property type="entry name" value="BTB"/>
    <property type="match status" value="1"/>
</dbReference>
<dbReference type="EMBL" id="JBBWRZ010000008">
    <property type="protein sequence ID" value="KAK8230838.1"/>
    <property type="molecule type" value="Genomic_DNA"/>
</dbReference>
<proteinExistence type="predicted"/>
<keyword evidence="4" id="KW-1185">Reference proteome</keyword>
<dbReference type="Gene3D" id="3.30.710.10">
    <property type="entry name" value="Potassium Channel Kv1.1, Chain A"/>
    <property type="match status" value="1"/>
</dbReference>
<evidence type="ECO:0000313" key="4">
    <source>
        <dbReference type="Proteomes" id="UP001492380"/>
    </source>
</evidence>
<dbReference type="InterPro" id="IPR000210">
    <property type="entry name" value="BTB/POZ_dom"/>
</dbReference>
<dbReference type="PANTHER" id="PTHR47843">
    <property type="entry name" value="BTB DOMAIN-CONTAINING PROTEIN-RELATED"/>
    <property type="match status" value="1"/>
</dbReference>
<feature type="signal peptide" evidence="1">
    <location>
        <begin position="1"/>
        <end position="23"/>
    </location>
</feature>
<gene>
    <name evidence="3" type="ORF">HDK90DRAFT_535688</name>
</gene>
<dbReference type="PANTHER" id="PTHR47843:SF5">
    <property type="entry name" value="BTB_POZ DOMAIN PROTEIN"/>
    <property type="match status" value="1"/>
</dbReference>
<name>A0ABR1YIU0_9PEZI</name>
<feature type="chain" id="PRO_5046616823" description="BTB domain-containing protein" evidence="1">
    <location>
        <begin position="24"/>
        <end position="293"/>
    </location>
</feature>
<dbReference type="PROSITE" id="PS50097">
    <property type="entry name" value="BTB"/>
    <property type="match status" value="1"/>
</dbReference>
<dbReference type="SUPFAM" id="SSF54695">
    <property type="entry name" value="POZ domain"/>
    <property type="match status" value="1"/>
</dbReference>
<accession>A0ABR1YIU0</accession>